<dbReference type="Proteomes" id="UP000825935">
    <property type="component" value="Chromosome 10"/>
</dbReference>
<dbReference type="OMA" id="QNGDIPY"/>
<evidence type="ECO:0000313" key="3">
    <source>
        <dbReference type="EMBL" id="KAH7427873.1"/>
    </source>
</evidence>
<proteinExistence type="predicted"/>
<dbReference type="InterPro" id="IPR029058">
    <property type="entry name" value="AB_hydrolase_fold"/>
</dbReference>
<organism evidence="3 4">
    <name type="scientific">Ceratopteris richardii</name>
    <name type="common">Triangle waterfern</name>
    <dbReference type="NCBI Taxonomy" id="49495"/>
    <lineage>
        <taxon>Eukaryota</taxon>
        <taxon>Viridiplantae</taxon>
        <taxon>Streptophyta</taxon>
        <taxon>Embryophyta</taxon>
        <taxon>Tracheophyta</taxon>
        <taxon>Polypodiopsida</taxon>
        <taxon>Polypodiidae</taxon>
        <taxon>Polypodiales</taxon>
        <taxon>Pteridineae</taxon>
        <taxon>Pteridaceae</taxon>
        <taxon>Parkerioideae</taxon>
        <taxon>Ceratopteris</taxon>
    </lineage>
</organism>
<evidence type="ECO:0000256" key="1">
    <source>
        <dbReference type="ARBA" id="ARBA00022801"/>
    </source>
</evidence>
<dbReference type="SUPFAM" id="SSF53474">
    <property type="entry name" value="alpha/beta-Hydrolases"/>
    <property type="match status" value="1"/>
</dbReference>
<sequence length="399" mass="44620">MIAHAAMTTSCNSHWLQQRLLSCASPRFSLPKINASLKRRVQLSSRFPCRALYVDDEDYLLDAPVSAGDGFSFAGGKYSIEEGPSEKWFARGKWINAYAMKDGSKKARDPVFGLALGEASQVSDESLRWFCVEEGDSQNASVLLVHGFPSQSYSYRNVLPILSSEFHVIAFDWVGFGFSDKPQVNYGFNYTMEEYINAFTCLVESLALERMSIVCQGFATPVVLEFARRNEKKVDRLVLLNPPVTEQHAKLPSALSIFTNFLLGEIFVQDPLKAGENPINECGPYVLNEEDAMVYRRPYLTSGSAGFALQAISRELKKELKGLVKTSRQILSDDKWNKRTSVIWGSKDRWLELTGVQELAKSVGLKLTILEEVGHHGQEDFPEEVGAAIRASLKRPLLV</sequence>
<dbReference type="EMBL" id="CM035415">
    <property type="protein sequence ID" value="KAH7427874.1"/>
    <property type="molecule type" value="Genomic_DNA"/>
</dbReference>
<dbReference type="InterPro" id="IPR051340">
    <property type="entry name" value="Haloalkane_dehalogenase"/>
</dbReference>
<dbReference type="InterPro" id="IPR000073">
    <property type="entry name" value="AB_hydrolase_1"/>
</dbReference>
<evidence type="ECO:0000259" key="2">
    <source>
        <dbReference type="Pfam" id="PF00561"/>
    </source>
</evidence>
<accession>A0A8T2U269</accession>
<reference evidence="3" key="1">
    <citation type="submission" date="2021-08" db="EMBL/GenBank/DDBJ databases">
        <title>WGS assembly of Ceratopteris richardii.</title>
        <authorList>
            <person name="Marchant D.B."/>
            <person name="Chen G."/>
            <person name="Jenkins J."/>
            <person name="Shu S."/>
            <person name="Leebens-Mack J."/>
            <person name="Grimwood J."/>
            <person name="Schmutz J."/>
            <person name="Soltis P."/>
            <person name="Soltis D."/>
            <person name="Chen Z.-H."/>
        </authorList>
    </citation>
    <scope>NUCLEOTIDE SEQUENCE</scope>
    <source>
        <strain evidence="3">Whitten #5841</strain>
        <tissue evidence="3">Leaf</tissue>
    </source>
</reference>
<dbReference type="Gene3D" id="3.40.50.1820">
    <property type="entry name" value="alpha/beta hydrolase"/>
    <property type="match status" value="1"/>
</dbReference>
<evidence type="ECO:0000313" key="4">
    <source>
        <dbReference type="Proteomes" id="UP000825935"/>
    </source>
</evidence>
<dbReference type="EMBL" id="CM035415">
    <property type="protein sequence ID" value="KAH7427873.1"/>
    <property type="molecule type" value="Genomic_DNA"/>
</dbReference>
<dbReference type="OrthoDB" id="6431331at2759"/>
<dbReference type="AlphaFoldDB" id="A0A8T2U269"/>
<dbReference type="Pfam" id="PF00561">
    <property type="entry name" value="Abhydrolase_1"/>
    <property type="match status" value="1"/>
</dbReference>
<comment type="caution">
    <text evidence="3">The sequence shown here is derived from an EMBL/GenBank/DDBJ whole genome shotgun (WGS) entry which is preliminary data.</text>
</comment>
<dbReference type="PANTHER" id="PTHR42977:SF3">
    <property type="entry name" value="AB HYDROLASE-1 DOMAIN-CONTAINING PROTEIN"/>
    <property type="match status" value="1"/>
</dbReference>
<keyword evidence="4" id="KW-1185">Reference proteome</keyword>
<keyword evidence="1" id="KW-0378">Hydrolase</keyword>
<name>A0A8T2U269_CERRI</name>
<dbReference type="PRINTS" id="PR00111">
    <property type="entry name" value="ABHYDROLASE"/>
</dbReference>
<dbReference type="GO" id="GO:0004301">
    <property type="term" value="F:epoxide hydrolase activity"/>
    <property type="evidence" value="ECO:0007669"/>
    <property type="project" value="TreeGrafter"/>
</dbReference>
<feature type="domain" description="AB hydrolase-1" evidence="2">
    <location>
        <begin position="142"/>
        <end position="380"/>
    </location>
</feature>
<gene>
    <name evidence="3" type="ORF">KP509_10G064900</name>
</gene>
<dbReference type="PANTHER" id="PTHR42977">
    <property type="entry name" value="HYDROLASE-RELATED"/>
    <property type="match status" value="1"/>
</dbReference>
<protein>
    <recommendedName>
        <fullName evidence="2">AB hydrolase-1 domain-containing protein</fullName>
    </recommendedName>
</protein>